<evidence type="ECO:0000313" key="5">
    <source>
        <dbReference type="EMBL" id="KAJ4749466.1"/>
    </source>
</evidence>
<feature type="short sequence motif" description="Histidine triad motif" evidence="3">
    <location>
        <begin position="105"/>
        <end position="109"/>
    </location>
</feature>
<evidence type="ECO:0000256" key="3">
    <source>
        <dbReference type="PROSITE-ProRule" id="PRU00464"/>
    </source>
</evidence>
<evidence type="ECO:0000256" key="2">
    <source>
        <dbReference type="ARBA" id="ARBA00022801"/>
    </source>
</evidence>
<name>A0AAV8C1U4_9POAL</name>
<accession>A0AAV8C1U4</accession>
<dbReference type="EMBL" id="JAMFTS010000005">
    <property type="protein sequence ID" value="KAJ4749466.1"/>
    <property type="molecule type" value="Genomic_DNA"/>
</dbReference>
<dbReference type="InterPro" id="IPR036265">
    <property type="entry name" value="HIT-like_sf"/>
</dbReference>
<evidence type="ECO:0000259" key="4">
    <source>
        <dbReference type="PROSITE" id="PS51084"/>
    </source>
</evidence>
<feature type="domain" description="HIT" evidence="4">
    <location>
        <begin position="11"/>
        <end position="121"/>
    </location>
</feature>
<proteinExistence type="predicted"/>
<comment type="caution">
    <text evidence="5">The sequence shown here is derived from an EMBL/GenBank/DDBJ whole genome shotgun (WGS) entry which is preliminary data.</text>
</comment>
<dbReference type="Gene3D" id="3.30.428.10">
    <property type="entry name" value="HIT-like"/>
    <property type="match status" value="1"/>
</dbReference>
<evidence type="ECO:0000256" key="1">
    <source>
        <dbReference type="ARBA" id="ARBA00022741"/>
    </source>
</evidence>
<dbReference type="GO" id="GO:0047627">
    <property type="term" value="F:adenylylsulfatase activity"/>
    <property type="evidence" value="ECO:0007669"/>
    <property type="project" value="UniProtKB-ARBA"/>
</dbReference>
<gene>
    <name evidence="5" type="ORF">LUZ62_083871</name>
</gene>
<sequence length="144" mass="16550">MDGHYSFENCLFCDIGRLATAVDLLYLDDKVVAFRDHRPAALRHYLVIPVEHVGPTVNSLDKISKHYELVNHMLNVGKDLLCRDAPNSVEHRFGFHQPPIHTIDHLHLHCLALPFIPEWRKMKYTPLDGIGFVDAHNVLEKLKP</sequence>
<dbReference type="PROSITE" id="PS51084">
    <property type="entry name" value="HIT_2"/>
    <property type="match status" value="1"/>
</dbReference>
<protein>
    <submittedName>
        <fullName evidence="5">Histidine triad nucleotide-binding protein 3</fullName>
    </submittedName>
</protein>
<dbReference type="Proteomes" id="UP001140206">
    <property type="component" value="Chromosome 5"/>
</dbReference>
<keyword evidence="2" id="KW-0378">Hydrolase</keyword>
<keyword evidence="6" id="KW-1185">Reference proteome</keyword>
<organism evidence="5 6">
    <name type="scientific">Rhynchospora pubera</name>
    <dbReference type="NCBI Taxonomy" id="906938"/>
    <lineage>
        <taxon>Eukaryota</taxon>
        <taxon>Viridiplantae</taxon>
        <taxon>Streptophyta</taxon>
        <taxon>Embryophyta</taxon>
        <taxon>Tracheophyta</taxon>
        <taxon>Spermatophyta</taxon>
        <taxon>Magnoliopsida</taxon>
        <taxon>Liliopsida</taxon>
        <taxon>Poales</taxon>
        <taxon>Cyperaceae</taxon>
        <taxon>Cyperoideae</taxon>
        <taxon>Rhynchosporeae</taxon>
        <taxon>Rhynchospora</taxon>
    </lineage>
</organism>
<dbReference type="Pfam" id="PF11969">
    <property type="entry name" value="DcpS_C"/>
    <property type="match status" value="1"/>
</dbReference>
<reference evidence="5" key="1">
    <citation type="submission" date="2022-08" db="EMBL/GenBank/DDBJ databases">
        <authorList>
            <person name="Marques A."/>
        </authorList>
    </citation>
    <scope>NUCLEOTIDE SEQUENCE</scope>
    <source>
        <strain evidence="5">RhyPub2mFocal</strain>
        <tissue evidence="5">Leaves</tissue>
    </source>
</reference>
<evidence type="ECO:0000313" key="6">
    <source>
        <dbReference type="Proteomes" id="UP001140206"/>
    </source>
</evidence>
<dbReference type="GO" id="GO:0000166">
    <property type="term" value="F:nucleotide binding"/>
    <property type="evidence" value="ECO:0007669"/>
    <property type="project" value="UniProtKB-KW"/>
</dbReference>
<dbReference type="AlphaFoldDB" id="A0AAV8C1U4"/>
<dbReference type="PANTHER" id="PTHR12486:SF5">
    <property type="entry name" value="ADENOSINE 5'-MONOPHOSPHORAMIDASE HINT3"/>
    <property type="match status" value="1"/>
</dbReference>
<dbReference type="InterPro" id="IPR011146">
    <property type="entry name" value="HIT-like"/>
</dbReference>
<dbReference type="PANTHER" id="PTHR12486">
    <property type="entry name" value="APRATAXIN-RELATED"/>
    <property type="match status" value="1"/>
</dbReference>
<keyword evidence="1" id="KW-0547">Nucleotide-binding</keyword>
<dbReference type="SUPFAM" id="SSF54197">
    <property type="entry name" value="HIT-like"/>
    <property type="match status" value="1"/>
</dbReference>